<keyword evidence="6" id="KW-0456">Lyase</keyword>
<evidence type="ECO:0000256" key="4">
    <source>
        <dbReference type="RuleBase" id="RU004106"/>
    </source>
</evidence>
<keyword evidence="7" id="KW-1185">Reference proteome</keyword>
<dbReference type="InterPro" id="IPR036038">
    <property type="entry name" value="Aminotransferase-like"/>
</dbReference>
<organism evidence="6 7">
    <name type="scientific">Antricoccus suffuscus</name>
    <dbReference type="NCBI Taxonomy" id="1629062"/>
    <lineage>
        <taxon>Bacteria</taxon>
        <taxon>Bacillati</taxon>
        <taxon>Actinomycetota</taxon>
        <taxon>Actinomycetes</taxon>
        <taxon>Geodermatophilales</taxon>
        <taxon>Antricoccaceae</taxon>
        <taxon>Antricoccus</taxon>
    </lineage>
</organism>
<gene>
    <name evidence="6" type="ORF">CLV47_101430</name>
</gene>
<dbReference type="GO" id="GO:0016829">
    <property type="term" value="F:lyase activity"/>
    <property type="evidence" value="ECO:0007669"/>
    <property type="project" value="UniProtKB-KW"/>
</dbReference>
<dbReference type="InterPro" id="IPR043132">
    <property type="entry name" value="BCAT-like_C"/>
</dbReference>
<evidence type="ECO:0000256" key="1">
    <source>
        <dbReference type="ARBA" id="ARBA00001933"/>
    </source>
</evidence>
<dbReference type="PANTHER" id="PTHR42743:SF11">
    <property type="entry name" value="AMINODEOXYCHORISMATE LYASE"/>
    <property type="match status" value="1"/>
</dbReference>
<dbReference type="PANTHER" id="PTHR42743">
    <property type="entry name" value="AMINO-ACID AMINOTRANSFERASE"/>
    <property type="match status" value="1"/>
</dbReference>
<dbReference type="Pfam" id="PF01063">
    <property type="entry name" value="Aminotran_4"/>
    <property type="match status" value="1"/>
</dbReference>
<evidence type="ECO:0000256" key="2">
    <source>
        <dbReference type="ARBA" id="ARBA00009320"/>
    </source>
</evidence>
<dbReference type="SUPFAM" id="SSF56752">
    <property type="entry name" value="D-aminoacid aminotransferase-like PLP-dependent enzymes"/>
    <property type="match status" value="1"/>
</dbReference>
<evidence type="ECO:0000256" key="3">
    <source>
        <dbReference type="ARBA" id="ARBA00022898"/>
    </source>
</evidence>
<comment type="similarity">
    <text evidence="2 4">Belongs to the class-IV pyridoxal-phosphate-dependent aminotransferase family.</text>
</comment>
<dbReference type="InterPro" id="IPR050571">
    <property type="entry name" value="Class-IV_PLP-Dep_Aminotrnsfr"/>
</dbReference>
<keyword evidence="3 5" id="KW-0663">Pyridoxal phosphate</keyword>
<sequence length="230" mass="25384">MHEGIFETVLIVDGVVRELPPHMARLRRSFWECYRVPLDLDADAEVRRTAAPYAGYHRARIVATPEDPTRLRVEVQPCDPPVPLEQQPGLMLQVRRAHALAPHKFVDRDALNHAEIGLGSDEAVVFADYDGLVLEGSRSNIFVVRDGQICTPPLDGRILPGVSRQLILNYADDIGVPVAIAPISLDELAASEGAFLTNSIRGVQWVRRTSGAEWVEPHPLTRLIASHDAG</sequence>
<dbReference type="PROSITE" id="PS00770">
    <property type="entry name" value="AA_TRANSFER_CLASS_4"/>
    <property type="match status" value="1"/>
</dbReference>
<dbReference type="Gene3D" id="3.20.10.10">
    <property type="entry name" value="D-amino Acid Aminotransferase, subunit A, domain 2"/>
    <property type="match status" value="1"/>
</dbReference>
<dbReference type="InterPro" id="IPR018300">
    <property type="entry name" value="Aminotrans_IV_CS"/>
</dbReference>
<name>A0A2T1A6X2_9ACTN</name>
<comment type="cofactor">
    <cofactor evidence="1 5">
        <name>pyridoxal 5'-phosphate</name>
        <dbReference type="ChEBI" id="CHEBI:597326"/>
    </cofactor>
</comment>
<comment type="caution">
    <text evidence="6">The sequence shown here is derived from an EMBL/GenBank/DDBJ whole genome shotgun (WGS) entry which is preliminary data.</text>
</comment>
<protein>
    <submittedName>
        <fullName evidence="6">Branched-subunit amino acid aminotransferase/4-amino-4-deoxychorismate lyase</fullName>
    </submittedName>
</protein>
<dbReference type="InterPro" id="IPR043131">
    <property type="entry name" value="BCAT-like_N"/>
</dbReference>
<dbReference type="AlphaFoldDB" id="A0A2T1A6X2"/>
<dbReference type="Proteomes" id="UP000237752">
    <property type="component" value="Unassembled WGS sequence"/>
</dbReference>
<reference evidence="6 7" key="1">
    <citation type="submission" date="2018-03" db="EMBL/GenBank/DDBJ databases">
        <title>Genomic Encyclopedia of Archaeal and Bacterial Type Strains, Phase II (KMG-II): from individual species to whole genera.</title>
        <authorList>
            <person name="Goeker M."/>
        </authorList>
    </citation>
    <scope>NUCLEOTIDE SEQUENCE [LARGE SCALE GENOMIC DNA]</scope>
    <source>
        <strain evidence="6 7">DSM 100065</strain>
    </source>
</reference>
<evidence type="ECO:0000313" key="7">
    <source>
        <dbReference type="Proteomes" id="UP000237752"/>
    </source>
</evidence>
<dbReference type="GO" id="GO:0046394">
    <property type="term" value="P:carboxylic acid biosynthetic process"/>
    <property type="evidence" value="ECO:0007669"/>
    <property type="project" value="UniProtKB-ARBA"/>
</dbReference>
<dbReference type="Gene3D" id="3.30.470.10">
    <property type="match status" value="1"/>
</dbReference>
<dbReference type="GO" id="GO:0008483">
    <property type="term" value="F:transaminase activity"/>
    <property type="evidence" value="ECO:0007669"/>
    <property type="project" value="UniProtKB-KW"/>
</dbReference>
<evidence type="ECO:0000256" key="5">
    <source>
        <dbReference type="RuleBase" id="RU004516"/>
    </source>
</evidence>
<keyword evidence="6" id="KW-0032">Aminotransferase</keyword>
<dbReference type="EMBL" id="PVUE01000001">
    <property type="protein sequence ID" value="PRZ44304.1"/>
    <property type="molecule type" value="Genomic_DNA"/>
</dbReference>
<dbReference type="InterPro" id="IPR001544">
    <property type="entry name" value="Aminotrans_IV"/>
</dbReference>
<keyword evidence="6" id="KW-0808">Transferase</keyword>
<accession>A0A2T1A6X2</accession>
<evidence type="ECO:0000313" key="6">
    <source>
        <dbReference type="EMBL" id="PRZ44304.1"/>
    </source>
</evidence>
<proteinExistence type="inferred from homology"/>